<dbReference type="InterPro" id="IPR002885">
    <property type="entry name" value="PPR_rpt"/>
</dbReference>
<keyword evidence="1" id="KW-0677">Repeat</keyword>
<comment type="caution">
    <text evidence="3">The sequence shown here is derived from an EMBL/GenBank/DDBJ whole genome shotgun (WGS) entry which is preliminary data.</text>
</comment>
<dbReference type="AlphaFoldDB" id="A0A835PLV0"/>
<name>A0A835PLV0_VANPL</name>
<feature type="repeat" description="PPR" evidence="2">
    <location>
        <begin position="39"/>
        <end position="73"/>
    </location>
</feature>
<evidence type="ECO:0000313" key="3">
    <source>
        <dbReference type="EMBL" id="KAG0454815.1"/>
    </source>
</evidence>
<evidence type="ECO:0000256" key="1">
    <source>
        <dbReference type="ARBA" id="ARBA00022737"/>
    </source>
</evidence>
<keyword evidence="4" id="KW-1185">Reference proteome</keyword>
<dbReference type="PROSITE" id="PS51375">
    <property type="entry name" value="PPR"/>
    <property type="match status" value="1"/>
</dbReference>
<evidence type="ECO:0000313" key="4">
    <source>
        <dbReference type="Proteomes" id="UP000636800"/>
    </source>
</evidence>
<dbReference type="PANTHER" id="PTHR47926:SF520">
    <property type="entry name" value="DYW DOMAIN-CONTAINING PROTEIN"/>
    <property type="match status" value="1"/>
</dbReference>
<dbReference type="GO" id="GO:0009451">
    <property type="term" value="P:RNA modification"/>
    <property type="evidence" value="ECO:0007669"/>
    <property type="project" value="InterPro"/>
</dbReference>
<protein>
    <recommendedName>
        <fullName evidence="5">Pentatricopeptide repeat-containing protein</fullName>
    </recommendedName>
</protein>
<dbReference type="GO" id="GO:0003723">
    <property type="term" value="F:RNA binding"/>
    <property type="evidence" value="ECO:0007669"/>
    <property type="project" value="InterPro"/>
</dbReference>
<dbReference type="OrthoDB" id="10255522at2759"/>
<dbReference type="EMBL" id="JADCNL010000013">
    <property type="protein sequence ID" value="KAG0454815.1"/>
    <property type="molecule type" value="Genomic_DNA"/>
</dbReference>
<dbReference type="Pfam" id="PF01535">
    <property type="entry name" value="PPR"/>
    <property type="match status" value="2"/>
</dbReference>
<dbReference type="InterPro" id="IPR011990">
    <property type="entry name" value="TPR-like_helical_dom_sf"/>
</dbReference>
<dbReference type="Proteomes" id="UP000636800">
    <property type="component" value="Chromosome 13"/>
</dbReference>
<dbReference type="NCBIfam" id="TIGR00756">
    <property type="entry name" value="PPR"/>
    <property type="match status" value="2"/>
</dbReference>
<dbReference type="Gene3D" id="1.25.40.10">
    <property type="entry name" value="Tetratricopeptide repeat domain"/>
    <property type="match status" value="1"/>
</dbReference>
<gene>
    <name evidence="3" type="ORF">HPP92_024107</name>
</gene>
<dbReference type="InterPro" id="IPR046960">
    <property type="entry name" value="PPR_At4g14850-like_plant"/>
</dbReference>
<proteinExistence type="predicted"/>
<reference evidence="3 4" key="1">
    <citation type="journal article" date="2020" name="Nat. Food">
        <title>A phased Vanilla planifolia genome enables genetic improvement of flavour and production.</title>
        <authorList>
            <person name="Hasing T."/>
            <person name="Tang H."/>
            <person name="Brym M."/>
            <person name="Khazi F."/>
            <person name="Huang T."/>
            <person name="Chambers A.H."/>
        </authorList>
    </citation>
    <scope>NUCLEOTIDE SEQUENCE [LARGE SCALE GENOMIC DNA]</scope>
    <source>
        <tissue evidence="3">Leaf</tissue>
    </source>
</reference>
<accession>A0A835PLV0</accession>
<organism evidence="3 4">
    <name type="scientific">Vanilla planifolia</name>
    <name type="common">Vanilla</name>
    <dbReference type="NCBI Taxonomy" id="51239"/>
    <lineage>
        <taxon>Eukaryota</taxon>
        <taxon>Viridiplantae</taxon>
        <taxon>Streptophyta</taxon>
        <taxon>Embryophyta</taxon>
        <taxon>Tracheophyta</taxon>
        <taxon>Spermatophyta</taxon>
        <taxon>Magnoliopsida</taxon>
        <taxon>Liliopsida</taxon>
        <taxon>Asparagales</taxon>
        <taxon>Orchidaceae</taxon>
        <taxon>Vanilloideae</taxon>
        <taxon>Vanilleae</taxon>
        <taxon>Vanilla</taxon>
    </lineage>
</organism>
<sequence length="75" mass="8409">MKTPFNDDNAVSNSLVDSYAKCGNILYTRKVFDLMKEHDVISWNSLISGYAVHGLGIDALSLFRKMIDEGPKPME</sequence>
<dbReference type="PANTHER" id="PTHR47926">
    <property type="entry name" value="PENTATRICOPEPTIDE REPEAT-CONTAINING PROTEIN"/>
    <property type="match status" value="1"/>
</dbReference>
<evidence type="ECO:0000256" key="2">
    <source>
        <dbReference type="PROSITE-ProRule" id="PRU00708"/>
    </source>
</evidence>
<evidence type="ECO:0008006" key="5">
    <source>
        <dbReference type="Google" id="ProtNLM"/>
    </source>
</evidence>